<dbReference type="GO" id="GO:0043709">
    <property type="term" value="P:cell adhesion involved in single-species biofilm formation"/>
    <property type="evidence" value="ECO:0007669"/>
    <property type="project" value="TreeGrafter"/>
</dbReference>
<evidence type="ECO:0000313" key="5">
    <source>
        <dbReference type="Proteomes" id="UP000001930"/>
    </source>
</evidence>
<reference evidence="4 5" key="1">
    <citation type="journal article" date="2005" name="BMC Genomics">
        <title>Bacterial genome adaptation to niches: divergence of the potential virulence genes in three Burkholderia species of different survival strategies.</title>
        <authorList>
            <person name="Kim H.S."/>
            <person name="Schell M.A."/>
            <person name="Yu Y."/>
            <person name="Ulrich R.L."/>
            <person name="Sarria S.H."/>
            <person name="Nierman W.C."/>
            <person name="DeShazer D."/>
        </authorList>
    </citation>
    <scope>NUCLEOTIDE SEQUENCE [LARGE SCALE GENOMIC DNA]</scope>
    <source>
        <strain evidence="5">ATCC 700388 / DSM 13276 / CCUG 48851 / CIP 106301 / E264</strain>
    </source>
</reference>
<dbReference type="SUPFAM" id="SSF49401">
    <property type="entry name" value="Bacterial adhesins"/>
    <property type="match status" value="1"/>
</dbReference>
<dbReference type="AlphaFoldDB" id="Q2T914"/>
<dbReference type="EMBL" id="CP000085">
    <property type="protein sequence ID" value="ABC35637.1"/>
    <property type="molecule type" value="Genomic_DNA"/>
</dbReference>
<evidence type="ECO:0000256" key="1">
    <source>
        <dbReference type="ARBA" id="ARBA00022729"/>
    </source>
</evidence>
<dbReference type="Gene3D" id="2.60.40.3310">
    <property type="match status" value="1"/>
</dbReference>
<dbReference type="KEGG" id="bte:BTH_II0133"/>
<dbReference type="InterPro" id="IPR000259">
    <property type="entry name" value="Adhesion_dom_fimbrial"/>
</dbReference>
<protein>
    <submittedName>
        <fullName evidence="4">Fimbrial protein subfamily, putative</fullName>
    </submittedName>
</protein>
<accession>Q2T914</accession>
<evidence type="ECO:0000259" key="2">
    <source>
        <dbReference type="Pfam" id="PF00419"/>
    </source>
</evidence>
<sequence length="377" mass="40035">MRFPPSCSLSGMRSTSRSAVDRATLFRSIDRPIYRMKIKFSRFFAALILLAATFDALAAGCNMLTDGNIAWLTEQGKIARAHSSFSLSFPSGTIDVDPNLEIGGLITEAKSTPSEELHFIWCSAPSGNVHFALNLSPPLSELGGSIYETGVPGVGFRITQVRQSGSIGAIPRDTPWTEEKPGLDSSLNFGAGTVFRIELIKTSEALPSESTVSLGNLSRVYGDDGKTVVDFNAGSVKLRVLPICHVDQQEKNVDFGHFGPKDVSFDSGPTRDVKFNVQCSGPTPPVSITATLAATPDSNDQSLIANAGDAKNLAIRLRDAGTQQILKPNDPSSEIKVVPGGAMEHGFALEATVLRVGTTPPTAGTIDATSIITLTIL</sequence>
<organism evidence="4 5">
    <name type="scientific">Burkholderia thailandensis (strain ATCC 700388 / DSM 13276 / CCUG 48851 / CIP 106301 / E264)</name>
    <dbReference type="NCBI Taxonomy" id="271848"/>
    <lineage>
        <taxon>Bacteria</taxon>
        <taxon>Pseudomonadati</taxon>
        <taxon>Pseudomonadota</taxon>
        <taxon>Betaproteobacteria</taxon>
        <taxon>Burkholderiales</taxon>
        <taxon>Burkholderiaceae</taxon>
        <taxon>Burkholderia</taxon>
        <taxon>pseudomallei group</taxon>
    </lineage>
</organism>
<dbReference type="PANTHER" id="PTHR33420">
    <property type="entry name" value="FIMBRIAL SUBUNIT ELFA-RELATED"/>
    <property type="match status" value="1"/>
</dbReference>
<keyword evidence="5" id="KW-1185">Reference proteome</keyword>
<gene>
    <name evidence="4" type="ordered locus">BTH_II0133</name>
</gene>
<dbReference type="GO" id="GO:0009289">
    <property type="term" value="C:pilus"/>
    <property type="evidence" value="ECO:0007669"/>
    <property type="project" value="InterPro"/>
</dbReference>
<feature type="domain" description="Fimbrial-type adhesion" evidence="2">
    <location>
        <begin position="236"/>
        <end position="375"/>
    </location>
</feature>
<dbReference type="HOGENOM" id="CLU_805806_0_0_4"/>
<dbReference type="PANTHER" id="PTHR33420:SF3">
    <property type="entry name" value="FIMBRIAL SUBUNIT ELFA"/>
    <property type="match status" value="1"/>
</dbReference>
<dbReference type="Pfam" id="PF22003">
    <property type="entry name" value="MrkDrd"/>
    <property type="match status" value="1"/>
</dbReference>
<proteinExistence type="predicted"/>
<dbReference type="InterPro" id="IPR008966">
    <property type="entry name" value="Adhesion_dom_sf"/>
</dbReference>
<dbReference type="InterPro" id="IPR036937">
    <property type="entry name" value="Adhesion_dom_fimbrial_sf"/>
</dbReference>
<dbReference type="Proteomes" id="UP000001930">
    <property type="component" value="Chromosome II"/>
</dbReference>
<dbReference type="InterPro" id="IPR050263">
    <property type="entry name" value="Bact_Fimbrial_Adh_Pro"/>
</dbReference>
<dbReference type="Gene3D" id="2.60.40.1090">
    <property type="entry name" value="Fimbrial-type adhesion domain"/>
    <property type="match status" value="1"/>
</dbReference>
<name>Q2T914_BURTA</name>
<evidence type="ECO:0000259" key="3">
    <source>
        <dbReference type="Pfam" id="PF22003"/>
    </source>
</evidence>
<evidence type="ECO:0000313" key="4">
    <source>
        <dbReference type="EMBL" id="ABC35637.1"/>
    </source>
</evidence>
<dbReference type="InterPro" id="IPR054160">
    <property type="entry name" value="MrkD_recept-bd"/>
</dbReference>
<keyword evidence="1" id="KW-0732">Signal</keyword>
<feature type="domain" description="MrkD-like receptor binding" evidence="3">
    <location>
        <begin position="92"/>
        <end position="224"/>
    </location>
</feature>
<dbReference type="Pfam" id="PF00419">
    <property type="entry name" value="Fimbrial"/>
    <property type="match status" value="1"/>
</dbReference>